<dbReference type="OMA" id="QPCLYNS"/>
<proteinExistence type="predicted"/>
<dbReference type="PROSITE" id="PS51029">
    <property type="entry name" value="MADF"/>
    <property type="match status" value="1"/>
</dbReference>
<dbReference type="RefSeq" id="XP_023166829.2">
    <property type="nucleotide sequence ID" value="XM_023311061.2"/>
</dbReference>
<name>A0A6J1LPI7_DROHY</name>
<keyword evidence="3" id="KW-1185">Reference proteome</keyword>
<feature type="compositionally biased region" description="Polar residues" evidence="1">
    <location>
        <begin position="254"/>
        <end position="264"/>
    </location>
</feature>
<dbReference type="InterPro" id="IPR006578">
    <property type="entry name" value="MADF-dom"/>
</dbReference>
<dbReference type="Proteomes" id="UP000504633">
    <property type="component" value="Unplaced"/>
</dbReference>
<feature type="region of interest" description="Disordered" evidence="1">
    <location>
        <begin position="222"/>
        <end position="280"/>
    </location>
</feature>
<sequence length="348" mass="39829">MAKLGEAKIPITEFLDAYRRQPCLYNSLLDTYKNRGAREDAYEAIIRTLKIPQLTVLDIKLKIKSVRTVYTKELRILMREKELGRCYEPKLFWFKRADAFLRAVSLSHYKRTKNKDSDVPIKKEIPQKLLLNAASQIVEDAVQQQQDDHHEDELESIGQMDDAYHTDVDEHVKTTMSTGTNTNILPNASSQTDDLQSVCSSTRTPPNKSELIIDDSQLSIMEQQQQQQQLQQQQQHQQQQQQQTLPRKLKYMTYGQNHQQQPQRLATPFPSPSPSQHLELATNGNPNLSFTGGDDDLYAFGQSIASQLRSIVDPYARSVAKLRIQQVLFEAETGQSSETVSTTHLHNF</sequence>
<dbReference type="KEGG" id="dhe:111596729"/>
<evidence type="ECO:0000256" key="1">
    <source>
        <dbReference type="SAM" id="MobiDB-lite"/>
    </source>
</evidence>
<dbReference type="SMART" id="SM00595">
    <property type="entry name" value="MADF"/>
    <property type="match status" value="1"/>
</dbReference>
<feature type="region of interest" description="Disordered" evidence="1">
    <location>
        <begin position="177"/>
        <end position="209"/>
    </location>
</feature>
<feature type="domain" description="MADF" evidence="2">
    <location>
        <begin position="13"/>
        <end position="106"/>
    </location>
</feature>
<gene>
    <name evidence="4" type="primary">LOC111596729</name>
</gene>
<dbReference type="OrthoDB" id="6577442at2759"/>
<protein>
    <submittedName>
        <fullName evidence="4">PH domain-containing protein DDB_G0275795</fullName>
    </submittedName>
</protein>
<evidence type="ECO:0000313" key="3">
    <source>
        <dbReference type="Proteomes" id="UP000504633"/>
    </source>
</evidence>
<accession>A0A6J1LPI7</accession>
<dbReference type="PANTHER" id="PTHR21505">
    <property type="entry name" value="MADF DOMAIN-CONTAINING PROTEIN-RELATED"/>
    <property type="match status" value="1"/>
</dbReference>
<reference evidence="4" key="1">
    <citation type="submission" date="2025-08" db="UniProtKB">
        <authorList>
            <consortium name="RefSeq"/>
        </authorList>
    </citation>
    <scope>IDENTIFICATION</scope>
    <source>
        <strain evidence="4">15085-1641.00</strain>
        <tissue evidence="4">Whole body</tissue>
    </source>
</reference>
<feature type="compositionally biased region" description="Low complexity" evidence="1">
    <location>
        <begin position="223"/>
        <end position="243"/>
    </location>
</feature>
<evidence type="ECO:0000313" key="4">
    <source>
        <dbReference type="RefSeq" id="XP_023166829.2"/>
    </source>
</evidence>
<feature type="compositionally biased region" description="Polar residues" evidence="1">
    <location>
        <begin position="177"/>
        <end position="207"/>
    </location>
</feature>
<dbReference type="PANTHER" id="PTHR21505:SF8">
    <property type="entry name" value="DPT-YFP REPRESSOR BY OVEREXPRESSION, ISOFORM D-RELATED"/>
    <property type="match status" value="1"/>
</dbReference>
<evidence type="ECO:0000259" key="2">
    <source>
        <dbReference type="PROSITE" id="PS51029"/>
    </source>
</evidence>
<dbReference type="GeneID" id="111596729"/>
<dbReference type="Pfam" id="PF10545">
    <property type="entry name" value="MADF_DNA_bdg"/>
    <property type="match status" value="1"/>
</dbReference>
<organism evidence="3 4">
    <name type="scientific">Drosophila hydei</name>
    <name type="common">Fruit fly</name>
    <dbReference type="NCBI Taxonomy" id="7224"/>
    <lineage>
        <taxon>Eukaryota</taxon>
        <taxon>Metazoa</taxon>
        <taxon>Ecdysozoa</taxon>
        <taxon>Arthropoda</taxon>
        <taxon>Hexapoda</taxon>
        <taxon>Insecta</taxon>
        <taxon>Pterygota</taxon>
        <taxon>Neoptera</taxon>
        <taxon>Endopterygota</taxon>
        <taxon>Diptera</taxon>
        <taxon>Brachycera</taxon>
        <taxon>Muscomorpha</taxon>
        <taxon>Ephydroidea</taxon>
        <taxon>Drosophilidae</taxon>
        <taxon>Drosophila</taxon>
    </lineage>
</organism>
<dbReference type="AlphaFoldDB" id="A0A6J1LPI7"/>